<dbReference type="Gene3D" id="3.40.50.2000">
    <property type="entry name" value="Glycogen Phosphorylase B"/>
    <property type="match status" value="2"/>
</dbReference>
<dbReference type="EMBL" id="FNRQ01000016">
    <property type="protein sequence ID" value="SEB24950.1"/>
    <property type="molecule type" value="Genomic_DNA"/>
</dbReference>
<sequence length="381" mass="41652">MQPGLRVALVAEAAGGGVAVHLVDLIRELAARGVEVHLVVPLGDRLDDRILTDAAIRCCASVTRVPMYRSVSWRDMLSFVSVFRALWKIQPHVVHAHSSKAGVLARLCFGRWKKVYTPHAVYTLNPWLAPGAKRFYGSIERWFGNWLSDRIIAVSDDEARHLQTGLRIDASRITTIYNGVPGFSRLARETAREALGLRADAFVVGLVGRFEFQKGIDRFVDIARRVATRCGDAVQFALAGQGDIEAATGMPVDALPSNIHVIGALPDARRFFCAFDVFALPSRYEGFPYVYLEAIATGVPIVTTRVAGADAFVSTSGVGLVVDNSDDMTEFADAITTIYESSPLRDRMVANCAATARRFTAEGMVARTLAVYRQAMTGSRE</sequence>
<dbReference type="Pfam" id="PF13692">
    <property type="entry name" value="Glyco_trans_1_4"/>
    <property type="match status" value="1"/>
</dbReference>
<organism evidence="2 3">
    <name type="scientific">Paraburkholderia sartisoli</name>
    <dbReference type="NCBI Taxonomy" id="83784"/>
    <lineage>
        <taxon>Bacteria</taxon>
        <taxon>Pseudomonadati</taxon>
        <taxon>Pseudomonadota</taxon>
        <taxon>Betaproteobacteria</taxon>
        <taxon>Burkholderiales</taxon>
        <taxon>Burkholderiaceae</taxon>
        <taxon>Paraburkholderia</taxon>
    </lineage>
</organism>
<keyword evidence="2" id="KW-0808">Transferase</keyword>
<protein>
    <submittedName>
        <fullName evidence="2">Glycosyltransferase involved in cell wall bisynthesis</fullName>
    </submittedName>
</protein>
<dbReference type="PANTHER" id="PTHR12526:SF630">
    <property type="entry name" value="GLYCOSYLTRANSFERASE"/>
    <property type="match status" value="1"/>
</dbReference>
<proteinExistence type="predicted"/>
<dbReference type="GO" id="GO:0016757">
    <property type="term" value="F:glycosyltransferase activity"/>
    <property type="evidence" value="ECO:0007669"/>
    <property type="project" value="UniProtKB-ARBA"/>
</dbReference>
<dbReference type="STRING" id="83784.SAMN05192564_11618"/>
<name>A0A1H4HTY8_9BURK</name>
<evidence type="ECO:0000259" key="1">
    <source>
        <dbReference type="Pfam" id="PF13439"/>
    </source>
</evidence>
<evidence type="ECO:0000313" key="2">
    <source>
        <dbReference type="EMBL" id="SEB24950.1"/>
    </source>
</evidence>
<dbReference type="AlphaFoldDB" id="A0A1H4HTY8"/>
<evidence type="ECO:0000313" key="3">
    <source>
        <dbReference type="Proteomes" id="UP000198638"/>
    </source>
</evidence>
<dbReference type="SUPFAM" id="SSF53756">
    <property type="entry name" value="UDP-Glycosyltransferase/glycogen phosphorylase"/>
    <property type="match status" value="1"/>
</dbReference>
<reference evidence="3" key="1">
    <citation type="submission" date="2016-10" db="EMBL/GenBank/DDBJ databases">
        <authorList>
            <person name="Varghese N."/>
            <person name="Submissions S."/>
        </authorList>
    </citation>
    <scope>NUCLEOTIDE SEQUENCE [LARGE SCALE GENOMIC DNA]</scope>
    <source>
        <strain evidence="3">LMG 24000</strain>
    </source>
</reference>
<dbReference type="InterPro" id="IPR028098">
    <property type="entry name" value="Glyco_trans_4-like_N"/>
</dbReference>
<keyword evidence="3" id="KW-1185">Reference proteome</keyword>
<dbReference type="Pfam" id="PF13439">
    <property type="entry name" value="Glyco_transf_4"/>
    <property type="match status" value="1"/>
</dbReference>
<dbReference type="Proteomes" id="UP000198638">
    <property type="component" value="Unassembled WGS sequence"/>
</dbReference>
<accession>A0A1H4HTY8</accession>
<feature type="domain" description="Glycosyltransferase subfamily 4-like N-terminal" evidence="1">
    <location>
        <begin position="16"/>
        <end position="180"/>
    </location>
</feature>
<gene>
    <name evidence="2" type="ORF">SAMN05192564_11618</name>
</gene>
<dbReference type="PANTHER" id="PTHR12526">
    <property type="entry name" value="GLYCOSYLTRANSFERASE"/>
    <property type="match status" value="1"/>
</dbReference>
<dbReference type="CDD" id="cd03801">
    <property type="entry name" value="GT4_PimA-like"/>
    <property type="match status" value="1"/>
</dbReference>